<dbReference type="EMBL" id="MSDU01000032">
    <property type="protein sequence ID" value="OLN21752.1"/>
    <property type="molecule type" value="Genomic_DNA"/>
</dbReference>
<gene>
    <name evidence="1" type="ORF">BTO30_13210</name>
</gene>
<protein>
    <submittedName>
        <fullName evidence="1">Uncharacterized protein</fullName>
    </submittedName>
</protein>
<dbReference type="RefSeq" id="WP_075399197.1">
    <property type="nucleotide sequence ID" value="NZ_MSDU01000032.1"/>
</dbReference>
<sequence>MEVELELKGSFNEVIFTIFHHSGKKSIKQELIIFLGIKEDMLTTKIEGYERRVIEKVFINFYLPKTYWSVRQDVWA</sequence>
<organism evidence="1 2">
    <name type="scientific">Domibacillus antri</name>
    <dbReference type="NCBI Taxonomy" id="1714264"/>
    <lineage>
        <taxon>Bacteria</taxon>
        <taxon>Bacillati</taxon>
        <taxon>Bacillota</taxon>
        <taxon>Bacilli</taxon>
        <taxon>Bacillales</taxon>
        <taxon>Bacillaceae</taxon>
        <taxon>Domibacillus</taxon>
    </lineage>
</organism>
<dbReference type="STRING" id="1714264.BTO30_13210"/>
<evidence type="ECO:0000313" key="2">
    <source>
        <dbReference type="Proteomes" id="UP000185568"/>
    </source>
</evidence>
<dbReference type="Proteomes" id="UP000185568">
    <property type="component" value="Unassembled WGS sequence"/>
</dbReference>
<reference evidence="1 2" key="1">
    <citation type="submission" date="2016-12" db="EMBL/GenBank/DDBJ databases">
        <title>Domibacillus antri genome sequencing.</title>
        <authorList>
            <person name="Verma A."/>
            <person name="Krishnamurthi S."/>
        </authorList>
    </citation>
    <scope>NUCLEOTIDE SEQUENCE [LARGE SCALE GENOMIC DNA]</scope>
    <source>
        <strain evidence="1 2">XD80</strain>
    </source>
</reference>
<keyword evidence="2" id="KW-1185">Reference proteome</keyword>
<comment type="caution">
    <text evidence="1">The sequence shown here is derived from an EMBL/GenBank/DDBJ whole genome shotgun (WGS) entry which is preliminary data.</text>
</comment>
<name>A0A1Q8Q370_9BACI</name>
<evidence type="ECO:0000313" key="1">
    <source>
        <dbReference type="EMBL" id="OLN21752.1"/>
    </source>
</evidence>
<dbReference type="AlphaFoldDB" id="A0A1Q8Q370"/>
<proteinExistence type="predicted"/>
<accession>A0A1Q8Q370</accession>